<dbReference type="OrthoDB" id="670210at2"/>
<dbReference type="PROSITE" id="PS51012">
    <property type="entry name" value="ABC_TM2"/>
    <property type="match status" value="1"/>
</dbReference>
<dbReference type="GO" id="GO:0140359">
    <property type="term" value="F:ABC-type transporter activity"/>
    <property type="evidence" value="ECO:0007669"/>
    <property type="project" value="InterPro"/>
</dbReference>
<evidence type="ECO:0000313" key="9">
    <source>
        <dbReference type="Proteomes" id="UP000078292"/>
    </source>
</evidence>
<comment type="similarity">
    <text evidence="6">Belongs to the ABC-2 integral membrane protein family.</text>
</comment>
<name>A0A1B7LWK1_9MICC</name>
<feature type="transmembrane region" description="Helical" evidence="6">
    <location>
        <begin position="81"/>
        <end position="105"/>
    </location>
</feature>
<feature type="transmembrane region" description="Helical" evidence="6">
    <location>
        <begin position="52"/>
        <end position="75"/>
    </location>
</feature>
<keyword evidence="5" id="KW-0046">Antibiotic resistance</keyword>
<dbReference type="Proteomes" id="UP000078292">
    <property type="component" value="Unassembled WGS sequence"/>
</dbReference>
<dbReference type="Pfam" id="PF01061">
    <property type="entry name" value="ABC2_membrane"/>
    <property type="match status" value="1"/>
</dbReference>
<evidence type="ECO:0000313" key="8">
    <source>
        <dbReference type="EMBL" id="OAV59410.1"/>
    </source>
</evidence>
<dbReference type="GO" id="GO:0043190">
    <property type="term" value="C:ATP-binding cassette (ABC) transporter complex"/>
    <property type="evidence" value="ECO:0007669"/>
    <property type="project" value="InterPro"/>
</dbReference>
<dbReference type="InterPro" id="IPR000412">
    <property type="entry name" value="ABC_2_transport"/>
</dbReference>
<proteinExistence type="inferred from homology"/>
<keyword evidence="2 6" id="KW-0812">Transmembrane</keyword>
<evidence type="ECO:0000259" key="7">
    <source>
        <dbReference type="PROSITE" id="PS51012"/>
    </source>
</evidence>
<reference evidence="8 9" key="1">
    <citation type="submission" date="2016-04" db="EMBL/GenBank/DDBJ databases">
        <title>First whole genome shotgun sequence of the bacterium Enteractinococcus sp. strain UASWS1574.</title>
        <authorList>
            <person name="Crovadore J."/>
            <person name="Chablais R."/>
            <person name="Lefort F."/>
        </authorList>
    </citation>
    <scope>NUCLEOTIDE SEQUENCE [LARGE SCALE GENOMIC DNA]</scope>
    <source>
        <strain evidence="8 9">UASWS1574</strain>
    </source>
</reference>
<evidence type="ECO:0000256" key="3">
    <source>
        <dbReference type="ARBA" id="ARBA00022989"/>
    </source>
</evidence>
<dbReference type="EMBL" id="LXEY01000022">
    <property type="protein sequence ID" value="OAV59410.1"/>
    <property type="molecule type" value="Genomic_DNA"/>
</dbReference>
<keyword evidence="4 6" id="KW-0472">Membrane</keyword>
<dbReference type="GO" id="GO:0046677">
    <property type="term" value="P:response to antibiotic"/>
    <property type="evidence" value="ECO:0007669"/>
    <property type="project" value="UniProtKB-KW"/>
</dbReference>
<protein>
    <recommendedName>
        <fullName evidence="6">Transport permease protein</fullName>
    </recommendedName>
</protein>
<feature type="transmembrane region" description="Helical" evidence="6">
    <location>
        <begin position="161"/>
        <end position="185"/>
    </location>
</feature>
<feature type="transmembrane region" description="Helical" evidence="6">
    <location>
        <begin position="252"/>
        <end position="274"/>
    </location>
</feature>
<dbReference type="RefSeq" id="WP_052504990.1">
    <property type="nucleotide sequence ID" value="NZ_LXEY01000022.1"/>
</dbReference>
<feature type="domain" description="ABC transmembrane type-2" evidence="7">
    <location>
        <begin position="50"/>
        <end position="277"/>
    </location>
</feature>
<evidence type="ECO:0000256" key="2">
    <source>
        <dbReference type="ARBA" id="ARBA00022692"/>
    </source>
</evidence>
<dbReference type="InterPro" id="IPR051784">
    <property type="entry name" value="Nod_factor_ABC_transporter"/>
</dbReference>
<feature type="transmembrane region" description="Helical" evidence="6">
    <location>
        <begin position="126"/>
        <end position="155"/>
    </location>
</feature>
<evidence type="ECO:0000256" key="1">
    <source>
        <dbReference type="ARBA" id="ARBA00004141"/>
    </source>
</evidence>
<keyword evidence="6" id="KW-0813">Transport</keyword>
<keyword evidence="9" id="KW-1185">Reference proteome</keyword>
<dbReference type="PANTHER" id="PTHR43229">
    <property type="entry name" value="NODULATION PROTEIN J"/>
    <property type="match status" value="1"/>
</dbReference>
<dbReference type="STRING" id="1837282.A6F49_16315"/>
<gene>
    <name evidence="8" type="ORF">A6F49_16315</name>
</gene>
<dbReference type="AlphaFoldDB" id="A0A1B7LWK1"/>
<comment type="caution">
    <text evidence="8">The sequence shown here is derived from an EMBL/GenBank/DDBJ whole genome shotgun (WGS) entry which is preliminary data.</text>
</comment>
<keyword evidence="3 6" id="KW-1133">Transmembrane helix</keyword>
<feature type="transmembrane region" description="Helical" evidence="6">
    <location>
        <begin position="197"/>
        <end position="214"/>
    </location>
</feature>
<evidence type="ECO:0000256" key="4">
    <source>
        <dbReference type="ARBA" id="ARBA00023136"/>
    </source>
</evidence>
<evidence type="ECO:0000256" key="5">
    <source>
        <dbReference type="ARBA" id="ARBA00023251"/>
    </source>
</evidence>
<dbReference type="InterPro" id="IPR013525">
    <property type="entry name" value="ABC2_TM"/>
</dbReference>
<sequence length="278" mass="30543">MTVNNRSDEQFAVRLEDALETAGSVRLIGPGLAVLTYTRRSLLKIRHVPEQLLDAVLYPVLFVLMFTYVFGGAISGTPEDYLQFALPGILTQTVIFLTIYTAMTINTDIEKGVFDRYRTQPVWRPAHLVGALLADSLRYGIATTLTLVVGLLMGYRAPGGVLGVVAAVAVLFMFCFALSWMWLVIGLKVRTPSAVQGVSVLILFPLTFISSVFAPPDTMPDWLQVFVNANPVSQLVDTLRDLMNGMANFQSILIVIGVSVLITVIFAPIALRIYNRIS</sequence>
<keyword evidence="6" id="KW-1003">Cell membrane</keyword>
<dbReference type="InterPro" id="IPR047817">
    <property type="entry name" value="ABC2_TM_bact-type"/>
</dbReference>
<dbReference type="PIRSF" id="PIRSF006648">
    <property type="entry name" value="DrrB"/>
    <property type="match status" value="1"/>
</dbReference>
<organism evidence="8 9">
    <name type="scientific">Enteractinococcus helveticum</name>
    <dbReference type="NCBI Taxonomy" id="1837282"/>
    <lineage>
        <taxon>Bacteria</taxon>
        <taxon>Bacillati</taxon>
        <taxon>Actinomycetota</taxon>
        <taxon>Actinomycetes</taxon>
        <taxon>Micrococcales</taxon>
        <taxon>Micrococcaceae</taxon>
    </lineage>
</organism>
<accession>A0A1B7LWK1</accession>
<evidence type="ECO:0000256" key="6">
    <source>
        <dbReference type="RuleBase" id="RU361157"/>
    </source>
</evidence>
<comment type="subcellular location">
    <subcellularLocation>
        <location evidence="6">Cell membrane</location>
        <topology evidence="6">Multi-pass membrane protein</topology>
    </subcellularLocation>
    <subcellularLocation>
        <location evidence="1">Membrane</location>
        <topology evidence="1">Multi-pass membrane protein</topology>
    </subcellularLocation>
</comment>
<dbReference type="PANTHER" id="PTHR43229:SF2">
    <property type="entry name" value="NODULATION PROTEIN J"/>
    <property type="match status" value="1"/>
</dbReference>